<organism evidence="8 9">
    <name type="scientific">Megasphaera hexanoica</name>
    <dbReference type="NCBI Taxonomy" id="1675036"/>
    <lineage>
        <taxon>Bacteria</taxon>
        <taxon>Bacillati</taxon>
        <taxon>Bacillota</taxon>
        <taxon>Negativicutes</taxon>
        <taxon>Veillonellales</taxon>
        <taxon>Veillonellaceae</taxon>
        <taxon>Megasphaera</taxon>
    </lineage>
</organism>
<proteinExistence type="inferred from homology"/>
<dbReference type="AlphaFoldDB" id="A0A848C1D1"/>
<gene>
    <name evidence="8" type="ORF">HF872_12455</name>
</gene>
<evidence type="ECO:0000313" key="9">
    <source>
        <dbReference type="Proteomes" id="UP000591071"/>
    </source>
</evidence>
<dbReference type="InterPro" id="IPR036812">
    <property type="entry name" value="NAD(P)_OxRdtase_dom_sf"/>
</dbReference>
<dbReference type="InterPro" id="IPR018170">
    <property type="entry name" value="Aldo/ket_reductase_CS"/>
</dbReference>
<evidence type="ECO:0000256" key="1">
    <source>
        <dbReference type="ARBA" id="ARBA00007905"/>
    </source>
</evidence>
<comment type="caution">
    <text evidence="8">The sequence shown here is derived from an EMBL/GenBank/DDBJ whole genome shotgun (WGS) entry which is preliminary data.</text>
</comment>
<evidence type="ECO:0000259" key="7">
    <source>
        <dbReference type="Pfam" id="PF00248"/>
    </source>
</evidence>
<dbReference type="GO" id="GO:0016616">
    <property type="term" value="F:oxidoreductase activity, acting on the CH-OH group of donors, NAD or NADP as acceptor"/>
    <property type="evidence" value="ECO:0007669"/>
    <property type="project" value="UniProtKB-ARBA"/>
</dbReference>
<evidence type="ECO:0000256" key="6">
    <source>
        <dbReference type="PIRSR" id="PIRSR000097-3"/>
    </source>
</evidence>
<dbReference type="EMBL" id="JABAFG010000034">
    <property type="protein sequence ID" value="NME29416.1"/>
    <property type="molecule type" value="Genomic_DNA"/>
</dbReference>
<dbReference type="Proteomes" id="UP000591071">
    <property type="component" value="Unassembled WGS sequence"/>
</dbReference>
<reference evidence="8 9" key="1">
    <citation type="submission" date="2020-04" db="EMBL/GenBank/DDBJ databases">
        <authorList>
            <person name="Hitch T.C.A."/>
            <person name="Wylensek D."/>
            <person name="Clavel T."/>
        </authorList>
    </citation>
    <scope>NUCLEOTIDE SEQUENCE [LARGE SCALE GENOMIC DNA]</scope>
    <source>
        <strain evidence="8 9">Oil-RF-744-FAT-WT-6-1</strain>
    </source>
</reference>
<feature type="site" description="Lowers pKa of active site Tyr" evidence="6">
    <location>
        <position position="77"/>
    </location>
</feature>
<dbReference type="Gene3D" id="3.20.20.100">
    <property type="entry name" value="NADP-dependent oxidoreductase domain"/>
    <property type="match status" value="1"/>
</dbReference>
<dbReference type="PANTHER" id="PTHR43827:SF3">
    <property type="entry name" value="NADP-DEPENDENT OXIDOREDUCTASE DOMAIN-CONTAINING PROTEIN"/>
    <property type="match status" value="1"/>
</dbReference>
<feature type="active site" description="Proton donor" evidence="4">
    <location>
        <position position="48"/>
    </location>
</feature>
<dbReference type="PANTHER" id="PTHR43827">
    <property type="entry name" value="2,5-DIKETO-D-GLUCONIC ACID REDUCTASE"/>
    <property type="match status" value="1"/>
</dbReference>
<keyword evidence="3" id="KW-0560">Oxidoreductase</keyword>
<dbReference type="FunFam" id="3.20.20.100:FF:000002">
    <property type="entry name" value="2,5-diketo-D-gluconic acid reductase A"/>
    <property type="match status" value="1"/>
</dbReference>
<protein>
    <submittedName>
        <fullName evidence="8">Aldo/keto reductase</fullName>
    </submittedName>
</protein>
<dbReference type="Pfam" id="PF00248">
    <property type="entry name" value="Aldo_ket_red"/>
    <property type="match status" value="1"/>
</dbReference>
<accession>A0A848C1D1</accession>
<keyword evidence="2" id="KW-0521">NADP</keyword>
<evidence type="ECO:0000256" key="4">
    <source>
        <dbReference type="PIRSR" id="PIRSR000097-1"/>
    </source>
</evidence>
<name>A0A848C1D1_9FIRM</name>
<dbReference type="PROSITE" id="PS00062">
    <property type="entry name" value="ALDOKETO_REDUCTASE_2"/>
    <property type="match status" value="1"/>
</dbReference>
<dbReference type="SUPFAM" id="SSF51430">
    <property type="entry name" value="NAD(P)-linked oxidoreductase"/>
    <property type="match status" value="1"/>
</dbReference>
<sequence>MEYTTLSNGVKAPLLGLGTFQLSLADTENAVYEGIRSGIRLIDTANGYLNETAVGRAVAQAVDEGLVKREDLFISTKLWPTVYESESAVDDTLKRLQLDYVDLLFIHQPAGNFLAGYEKLEKAYREGKAKSLGISNFHDAKLEKLLAAAAIKPHVIQLEAHPYYAHHAQMDRLKEYGTKLMGWYPLGHGDAGLQREPVFVKLAEKYGKSPAQIILRWAVQMDIITIPGSKNPDHIRANFDIFDFALTADEMQEIAKLDGTKRYYHPSDSLEESYAQMPLHFQE</sequence>
<dbReference type="PRINTS" id="PR00069">
    <property type="entry name" value="ALDKETRDTASE"/>
</dbReference>
<comment type="similarity">
    <text evidence="1">Belongs to the aldo/keto reductase family.</text>
</comment>
<evidence type="ECO:0000256" key="3">
    <source>
        <dbReference type="ARBA" id="ARBA00023002"/>
    </source>
</evidence>
<evidence type="ECO:0000313" key="8">
    <source>
        <dbReference type="EMBL" id="NME29416.1"/>
    </source>
</evidence>
<evidence type="ECO:0000256" key="5">
    <source>
        <dbReference type="PIRSR" id="PIRSR000097-2"/>
    </source>
</evidence>
<feature type="domain" description="NADP-dependent oxidoreductase" evidence="7">
    <location>
        <begin position="15"/>
        <end position="257"/>
    </location>
</feature>
<evidence type="ECO:0000256" key="2">
    <source>
        <dbReference type="ARBA" id="ARBA00022857"/>
    </source>
</evidence>
<dbReference type="InterPro" id="IPR023210">
    <property type="entry name" value="NADP_OxRdtase_dom"/>
</dbReference>
<dbReference type="InterPro" id="IPR020471">
    <property type="entry name" value="AKR"/>
</dbReference>
<dbReference type="RefSeq" id="WP_170088113.1">
    <property type="nucleotide sequence ID" value="NZ_JABAFG010000034.1"/>
</dbReference>
<feature type="binding site" evidence="5">
    <location>
        <position position="107"/>
    </location>
    <ligand>
        <name>substrate</name>
    </ligand>
</feature>
<dbReference type="PIRSF" id="PIRSF000097">
    <property type="entry name" value="AKR"/>
    <property type="match status" value="1"/>
</dbReference>